<feature type="region of interest" description="Disordered" evidence="1">
    <location>
        <begin position="52"/>
        <end position="100"/>
    </location>
</feature>
<reference evidence="2" key="1">
    <citation type="journal article" date="2014" name="Genome Announc.">
        <title>Draft genome sequence of Rhodosporidium toruloides CECT1137, an oleaginous yeast of biotechnological interest.</title>
        <authorList>
            <person name="Morin N."/>
            <person name="Calcas X."/>
            <person name="Devillers H."/>
            <person name="Durrens P."/>
            <person name="Sherman D.J."/>
            <person name="Nicaud J.-M."/>
            <person name="Neuveglise C."/>
        </authorList>
    </citation>
    <scope>NUCLEOTIDE SEQUENCE</scope>
    <source>
        <strain evidence="2">CECT1137</strain>
    </source>
</reference>
<protein>
    <submittedName>
        <fullName evidence="2">RHTO0S26e00188g1_1</fullName>
    </submittedName>
</protein>
<name>A0A061BH90_RHOTO</name>
<dbReference type="EMBL" id="LK052961">
    <property type="protein sequence ID" value="CDR49361.1"/>
    <property type="molecule type" value="Genomic_DNA"/>
</dbReference>
<accession>A0A061BH90</accession>
<feature type="compositionally biased region" description="Polar residues" evidence="1">
    <location>
        <begin position="24"/>
        <end position="38"/>
    </location>
</feature>
<feature type="compositionally biased region" description="Basic and acidic residues" evidence="1">
    <location>
        <begin position="83"/>
        <end position="100"/>
    </location>
</feature>
<organism evidence="2">
    <name type="scientific">Rhodotorula toruloides</name>
    <name type="common">Yeast</name>
    <name type="synonym">Rhodosporidium toruloides</name>
    <dbReference type="NCBI Taxonomy" id="5286"/>
    <lineage>
        <taxon>Eukaryota</taxon>
        <taxon>Fungi</taxon>
        <taxon>Dikarya</taxon>
        <taxon>Basidiomycota</taxon>
        <taxon>Pucciniomycotina</taxon>
        <taxon>Microbotryomycetes</taxon>
        <taxon>Sporidiobolales</taxon>
        <taxon>Sporidiobolaceae</taxon>
        <taxon>Rhodotorula</taxon>
    </lineage>
</organism>
<feature type="compositionally biased region" description="Low complexity" evidence="1">
    <location>
        <begin position="64"/>
        <end position="75"/>
    </location>
</feature>
<sequence length="114" mass="12778">MRSGRSRSACSALLALSVTSSTSNERPTLSTSTHSQRMSTLISSLLARTFSRTQSAPGSHRLLSYNPSSSSTNSTPKPPTAADELRRIESRERARERERRLEEDIREAWVWGVW</sequence>
<evidence type="ECO:0000313" key="2">
    <source>
        <dbReference type="EMBL" id="CDR49361.1"/>
    </source>
</evidence>
<proteinExistence type="predicted"/>
<evidence type="ECO:0000256" key="1">
    <source>
        <dbReference type="SAM" id="MobiDB-lite"/>
    </source>
</evidence>
<feature type="region of interest" description="Disordered" evidence="1">
    <location>
        <begin position="19"/>
        <end position="38"/>
    </location>
</feature>
<dbReference type="AlphaFoldDB" id="A0A061BH90"/>
<gene>
    <name evidence="2" type="ORF">RHTO0S_26e00188g</name>
</gene>